<gene>
    <name evidence="2" type="ORF">CAUJ_LOCUS1699</name>
</gene>
<evidence type="ECO:0000313" key="2">
    <source>
        <dbReference type="EMBL" id="CAD6185780.1"/>
    </source>
</evidence>
<dbReference type="EMBL" id="CAJGYM010000003">
    <property type="protein sequence ID" value="CAD6185780.1"/>
    <property type="molecule type" value="Genomic_DNA"/>
</dbReference>
<feature type="region of interest" description="Disordered" evidence="1">
    <location>
        <begin position="1"/>
        <end position="46"/>
    </location>
</feature>
<organism evidence="2 3">
    <name type="scientific">Caenorhabditis auriculariae</name>
    <dbReference type="NCBI Taxonomy" id="2777116"/>
    <lineage>
        <taxon>Eukaryota</taxon>
        <taxon>Metazoa</taxon>
        <taxon>Ecdysozoa</taxon>
        <taxon>Nematoda</taxon>
        <taxon>Chromadorea</taxon>
        <taxon>Rhabditida</taxon>
        <taxon>Rhabditina</taxon>
        <taxon>Rhabditomorpha</taxon>
        <taxon>Rhabditoidea</taxon>
        <taxon>Rhabditidae</taxon>
        <taxon>Peloderinae</taxon>
        <taxon>Caenorhabditis</taxon>
    </lineage>
</organism>
<evidence type="ECO:0000256" key="1">
    <source>
        <dbReference type="SAM" id="MobiDB-lite"/>
    </source>
</evidence>
<sequence length="694" mass="76549">MSVTTKKRKSDVKLDTCGSTSCELPSKKERPWFESAADDQNQMHTGRKSWLGGLKKMLKSTSTLKVRNKEGSSSQLDYGVQNQSDVSQISHASESSAVSDGIAVNLQRNADLRAFVHNEAHLPLAKSVSNNDQVEPEAVDDISVVESNTSSAGIKDEHVDSLSVASYCTPQRLKRGSAGRISSRSVPESYDIDTPLVRGLCNSVVRRAQSSISDVGGVFSRQRSLRMRERIITAASMEDVPEEEVVDHRNPRLEPPVEEEHFVDGQQFFDNFSSAEDINTSDHSHTPSSMGRRRSLWKVKSYLFGNNKSGKARDSPSGNSVSGTSMFCEDGEPQPQLDDSLVMETKSVSRRASLSSNILPNPSVAVGSSKMKRNPTSASNIQRISALFRKSSQTQEDRTTPEKKKNNTIVRRGSSLLKIGNETNRRNTLGNCSMNEGNTTLNTSRAHRRENEIRDRVRKFVNHITVSEHTATELIQMFGEEKSRRRARLNDSNDTVDMPEIEEGPGFDAVAVDVLPDGKPFSTTASAIVTDAMAGKIRYEIVSSFPAEGGGSLIGSEPEVFFVCPHSASQNHPKDEEGDAANRAMLINVRNAVMKAVTLWGNTTCTTPSTLLVYPMFCSSEAEWDAPETVKAVFDMLDAIVNTKRWRKNGTCILAGVTKNNGQLLRERYEQMKTLLEEHDDTSSLVETVYISKV</sequence>
<dbReference type="Proteomes" id="UP000835052">
    <property type="component" value="Unassembled WGS sequence"/>
</dbReference>
<comment type="caution">
    <text evidence="2">The sequence shown here is derived from an EMBL/GenBank/DDBJ whole genome shotgun (WGS) entry which is preliminary data.</text>
</comment>
<protein>
    <submittedName>
        <fullName evidence="2">Uncharacterized protein</fullName>
    </submittedName>
</protein>
<dbReference type="OrthoDB" id="5861630at2759"/>
<feature type="compositionally biased region" description="Basic residues" evidence="1">
    <location>
        <begin position="1"/>
        <end position="10"/>
    </location>
</feature>
<dbReference type="AlphaFoldDB" id="A0A8S1GX22"/>
<feature type="region of interest" description="Disordered" evidence="1">
    <location>
        <begin position="307"/>
        <end position="449"/>
    </location>
</feature>
<evidence type="ECO:0000313" key="3">
    <source>
        <dbReference type="Proteomes" id="UP000835052"/>
    </source>
</evidence>
<keyword evidence="3" id="KW-1185">Reference proteome</keyword>
<accession>A0A8S1GX22</accession>
<name>A0A8S1GX22_9PELO</name>
<proteinExistence type="predicted"/>
<feature type="compositionally biased region" description="Basic and acidic residues" evidence="1">
    <location>
        <begin position="395"/>
        <end position="405"/>
    </location>
</feature>
<feature type="compositionally biased region" description="Polar residues" evidence="1">
    <location>
        <begin position="426"/>
        <end position="444"/>
    </location>
</feature>
<feature type="compositionally biased region" description="Polar residues" evidence="1">
    <location>
        <begin position="374"/>
        <end position="383"/>
    </location>
</feature>
<feature type="compositionally biased region" description="Polar residues" evidence="1">
    <location>
        <begin position="350"/>
        <end position="360"/>
    </location>
</feature>
<reference evidence="2" key="1">
    <citation type="submission" date="2020-10" db="EMBL/GenBank/DDBJ databases">
        <authorList>
            <person name="Kikuchi T."/>
        </authorList>
    </citation>
    <scope>NUCLEOTIDE SEQUENCE</scope>
    <source>
        <strain evidence="2">NKZ352</strain>
    </source>
</reference>
<feature type="compositionally biased region" description="Polar residues" evidence="1">
    <location>
        <begin position="316"/>
        <end position="325"/>
    </location>
</feature>